<feature type="non-terminal residue" evidence="1">
    <location>
        <position position="85"/>
    </location>
</feature>
<proteinExistence type="predicted"/>
<accession>A0ABR0LJW2</accession>
<reference evidence="1 2" key="1">
    <citation type="submission" date="2023-08" db="EMBL/GenBank/DDBJ databases">
        <title>Black Yeasts Isolated from many extreme environments.</title>
        <authorList>
            <person name="Coleine C."/>
            <person name="Stajich J.E."/>
            <person name="Selbmann L."/>
        </authorList>
    </citation>
    <scope>NUCLEOTIDE SEQUENCE [LARGE SCALE GENOMIC DNA]</scope>
    <source>
        <strain evidence="1 2">CCFEE 536</strain>
    </source>
</reference>
<evidence type="ECO:0000313" key="2">
    <source>
        <dbReference type="Proteomes" id="UP001357485"/>
    </source>
</evidence>
<evidence type="ECO:0000313" key="1">
    <source>
        <dbReference type="EMBL" id="KAK5187947.1"/>
    </source>
</evidence>
<protein>
    <recommendedName>
        <fullName evidence="3">DUF433 domain-containing protein</fullName>
    </recommendedName>
</protein>
<name>A0ABR0LJW2_9PEZI</name>
<keyword evidence="2" id="KW-1185">Reference proteome</keyword>
<sequence length="85" mass="9834">MSIDDIVELFVLTRGVREVVKPSTVWINNGPLKPMLYGHVFPEFAERALPDSLQLHFDDLRDMVRDHRIDLAVQRFCVEALAELE</sequence>
<dbReference type="Proteomes" id="UP001357485">
    <property type="component" value="Unassembled WGS sequence"/>
</dbReference>
<organism evidence="1 2">
    <name type="scientific">Cryomyces antarcticus</name>
    <dbReference type="NCBI Taxonomy" id="329879"/>
    <lineage>
        <taxon>Eukaryota</taxon>
        <taxon>Fungi</taxon>
        <taxon>Dikarya</taxon>
        <taxon>Ascomycota</taxon>
        <taxon>Pezizomycotina</taxon>
        <taxon>Dothideomycetes</taxon>
        <taxon>Dothideomycetes incertae sedis</taxon>
        <taxon>Cryomyces</taxon>
    </lineage>
</organism>
<gene>
    <name evidence="1" type="ORF">LTR16_009117</name>
</gene>
<evidence type="ECO:0008006" key="3">
    <source>
        <dbReference type="Google" id="ProtNLM"/>
    </source>
</evidence>
<comment type="caution">
    <text evidence="1">The sequence shown here is derived from an EMBL/GenBank/DDBJ whole genome shotgun (WGS) entry which is preliminary data.</text>
</comment>
<dbReference type="EMBL" id="JAVRRA010018720">
    <property type="protein sequence ID" value="KAK5187947.1"/>
    <property type="molecule type" value="Genomic_DNA"/>
</dbReference>